<keyword evidence="7" id="KW-0472">Membrane</keyword>
<proteinExistence type="inferred from homology"/>
<evidence type="ECO:0000256" key="5">
    <source>
        <dbReference type="ARBA" id="ARBA00022640"/>
    </source>
</evidence>
<comment type="subcellular location">
    <subcellularLocation>
        <location evidence="2">Membrane</location>
    </subcellularLocation>
    <subcellularLocation>
        <location evidence="1">Plastid</location>
        <location evidence="1">Chloroplast</location>
    </subcellularLocation>
</comment>
<evidence type="ECO:0000256" key="3">
    <source>
        <dbReference type="ARBA" id="ARBA00009481"/>
    </source>
</evidence>
<keyword evidence="6" id="KW-0808">Transferase</keyword>
<organism evidence="8 9">
    <name type="scientific">Sphagnum troendelagicum</name>
    <dbReference type="NCBI Taxonomy" id="128251"/>
    <lineage>
        <taxon>Eukaryota</taxon>
        <taxon>Viridiplantae</taxon>
        <taxon>Streptophyta</taxon>
        <taxon>Embryophyta</taxon>
        <taxon>Bryophyta</taxon>
        <taxon>Sphagnophytina</taxon>
        <taxon>Sphagnopsida</taxon>
        <taxon>Sphagnales</taxon>
        <taxon>Sphagnaceae</taxon>
        <taxon>Sphagnum</taxon>
    </lineage>
</organism>
<gene>
    <name evidence="8" type="ORF">CSSPTR1EN2_LOCUS5377</name>
</gene>
<sequence>MTFDFPVEQETFVRGWLENRVGFRPDFKIAFYRGKFSTEKRNILATGDISQFIPDQEADVAVLEELEHLTWYYHRKRWTNKFQHIVGIVHTNYLEYVKQEKNGKLQAFLLKHVNNWVVRIYCNKVLRLSAATQALPRSSVCNVHGVSPTFLNIGKQLANESENNKARFSKGVYYLGKMVWGKGYRELVDLLAQNKDVLDNTQLDVFYEGNHGMNSHENRCSA</sequence>
<dbReference type="Proteomes" id="UP001497512">
    <property type="component" value="Chromosome 12"/>
</dbReference>
<reference evidence="8" key="1">
    <citation type="submission" date="2024-02" db="EMBL/GenBank/DDBJ databases">
        <authorList>
            <consortium name="ELIXIR-Norway"/>
            <consortium name="Elixir Norway"/>
        </authorList>
    </citation>
    <scope>NUCLEOTIDE SEQUENCE</scope>
</reference>
<evidence type="ECO:0000256" key="7">
    <source>
        <dbReference type="ARBA" id="ARBA00023136"/>
    </source>
</evidence>
<dbReference type="PANTHER" id="PTHR46132:SF1">
    <property type="entry name" value="DIGALACTOSYLDIACYLGLYCEROL SYNTHASE 2, CHLOROPLASTIC"/>
    <property type="match status" value="1"/>
</dbReference>
<protein>
    <submittedName>
        <fullName evidence="8">Uncharacterized protein</fullName>
    </submittedName>
</protein>
<keyword evidence="4" id="KW-0150">Chloroplast</keyword>
<evidence type="ECO:0000256" key="6">
    <source>
        <dbReference type="ARBA" id="ARBA00022679"/>
    </source>
</evidence>
<evidence type="ECO:0000256" key="2">
    <source>
        <dbReference type="ARBA" id="ARBA00004370"/>
    </source>
</evidence>
<keyword evidence="5" id="KW-0934">Plastid</keyword>
<dbReference type="PANTHER" id="PTHR46132">
    <property type="entry name" value="DIGALACTOSYLDIACYLGLYCEROL SYNTHASE 2, CHLOROPLASTIC"/>
    <property type="match status" value="1"/>
</dbReference>
<evidence type="ECO:0000256" key="4">
    <source>
        <dbReference type="ARBA" id="ARBA00022528"/>
    </source>
</evidence>
<name>A0ABP0TMH4_9BRYO</name>
<evidence type="ECO:0000313" key="9">
    <source>
        <dbReference type="Proteomes" id="UP001497512"/>
    </source>
</evidence>
<evidence type="ECO:0000256" key="1">
    <source>
        <dbReference type="ARBA" id="ARBA00004229"/>
    </source>
</evidence>
<comment type="similarity">
    <text evidence="3">Belongs to the glycosyltransferase group 1 family. Glycosyltransferase 4 subfamily.</text>
</comment>
<dbReference type="EMBL" id="OZ019904">
    <property type="protein sequence ID" value="CAK9200319.1"/>
    <property type="molecule type" value="Genomic_DNA"/>
</dbReference>
<keyword evidence="9" id="KW-1185">Reference proteome</keyword>
<evidence type="ECO:0000313" key="8">
    <source>
        <dbReference type="EMBL" id="CAK9200319.1"/>
    </source>
</evidence>
<accession>A0ABP0TMH4</accession>
<dbReference type="InterPro" id="IPR044525">
    <property type="entry name" value="DGDG1/2"/>
</dbReference>